<gene>
    <name evidence="1" type="ORF">FF011L_42360</name>
</gene>
<reference evidence="1 2" key="1">
    <citation type="submission" date="2019-02" db="EMBL/GenBank/DDBJ databases">
        <title>Deep-cultivation of Planctomycetes and their phenomic and genomic characterization uncovers novel biology.</title>
        <authorList>
            <person name="Wiegand S."/>
            <person name="Jogler M."/>
            <person name="Boedeker C."/>
            <person name="Pinto D."/>
            <person name="Vollmers J."/>
            <person name="Rivas-Marin E."/>
            <person name="Kohn T."/>
            <person name="Peeters S.H."/>
            <person name="Heuer A."/>
            <person name="Rast P."/>
            <person name="Oberbeckmann S."/>
            <person name="Bunk B."/>
            <person name="Jeske O."/>
            <person name="Meyerdierks A."/>
            <person name="Storesund J.E."/>
            <person name="Kallscheuer N."/>
            <person name="Luecker S."/>
            <person name="Lage O.M."/>
            <person name="Pohl T."/>
            <person name="Merkel B.J."/>
            <person name="Hornburger P."/>
            <person name="Mueller R.-W."/>
            <person name="Bruemmer F."/>
            <person name="Labrenz M."/>
            <person name="Spormann A.M."/>
            <person name="Op den Camp H."/>
            <person name="Overmann J."/>
            <person name="Amann R."/>
            <person name="Jetten M.S.M."/>
            <person name="Mascher T."/>
            <person name="Medema M.H."/>
            <person name="Devos D.P."/>
            <person name="Kaster A.-K."/>
            <person name="Ovreas L."/>
            <person name="Rohde M."/>
            <person name="Galperin M.Y."/>
            <person name="Jogler C."/>
        </authorList>
    </citation>
    <scope>NUCLEOTIDE SEQUENCE [LARGE SCALE GENOMIC DNA]</scope>
    <source>
        <strain evidence="1 2">FF011L</strain>
    </source>
</reference>
<accession>A0A517MKS7</accession>
<proteinExistence type="predicted"/>
<protein>
    <submittedName>
        <fullName evidence="1">Uncharacterized protein</fullName>
    </submittedName>
</protein>
<dbReference type="KEGG" id="rml:FF011L_42360"/>
<dbReference type="Proteomes" id="UP000320672">
    <property type="component" value="Chromosome"/>
</dbReference>
<evidence type="ECO:0000313" key="1">
    <source>
        <dbReference type="EMBL" id="QDS95440.1"/>
    </source>
</evidence>
<dbReference type="AlphaFoldDB" id="A0A517MKS7"/>
<name>A0A517MKS7_9BACT</name>
<evidence type="ECO:0000313" key="2">
    <source>
        <dbReference type="Proteomes" id="UP000320672"/>
    </source>
</evidence>
<keyword evidence="2" id="KW-1185">Reference proteome</keyword>
<organism evidence="1 2">
    <name type="scientific">Roseimaritima multifibrata</name>
    <dbReference type="NCBI Taxonomy" id="1930274"/>
    <lineage>
        <taxon>Bacteria</taxon>
        <taxon>Pseudomonadati</taxon>
        <taxon>Planctomycetota</taxon>
        <taxon>Planctomycetia</taxon>
        <taxon>Pirellulales</taxon>
        <taxon>Pirellulaceae</taxon>
        <taxon>Roseimaritima</taxon>
    </lineage>
</organism>
<sequence length="104" mass="11823">MFAGIRRSFLLMMFAFAVPCGVFFVPAPVLTMASGTQTTLAEDIHERPSLIEEEQVRRCHVAEIRPWEVVWTQAAKRHGSFFLPLQRPFTGHRLANGIRAPLRC</sequence>
<dbReference type="EMBL" id="CP036262">
    <property type="protein sequence ID" value="QDS95440.1"/>
    <property type="molecule type" value="Genomic_DNA"/>
</dbReference>